<evidence type="ECO:0000256" key="7">
    <source>
        <dbReference type="ARBA" id="ARBA00022879"/>
    </source>
</evidence>
<dbReference type="RefSeq" id="YP_009177074.1">
    <property type="nucleotide sequence ID" value="NC_028238.1"/>
</dbReference>
<evidence type="ECO:0000313" key="17">
    <source>
        <dbReference type="Proteomes" id="UP000142477"/>
    </source>
</evidence>
<dbReference type="EMBL" id="KP728110">
    <property type="protein sequence ID" value="ALA62427.1"/>
    <property type="molecule type" value="Genomic_DNA"/>
</dbReference>
<dbReference type="Proteomes" id="UP000142477">
    <property type="component" value="Segment"/>
</dbReference>
<keyword evidence="10" id="KW-1133">Transmembrane helix</keyword>
<comment type="function">
    <text evidence="13">Component of the entry fusion complex (EFC), which consists of 11 proteins. During cell infection, this complex mediates entry of the virion core into the host cytoplasm by a two-step mechanism consisting of lipid mixing of the viral and cellular membranes and subsequent pore formation.</text>
</comment>
<evidence type="ECO:0000313" key="16">
    <source>
        <dbReference type="EMBL" id="ALA62427.1"/>
    </source>
</evidence>
<dbReference type="InterPro" id="IPR010367">
    <property type="entry name" value="Poxvirus_G3"/>
</dbReference>
<keyword evidence="3" id="KW-1169">Fusion of virus membrane with host cell membrane</keyword>
<evidence type="ECO:0000256" key="10">
    <source>
        <dbReference type="ARBA" id="ARBA00022989"/>
    </source>
</evidence>
<dbReference type="GO" id="GO:0046718">
    <property type="term" value="P:symbiont entry into host cell"/>
    <property type="evidence" value="ECO:0007669"/>
    <property type="project" value="UniProtKB-KW"/>
</dbReference>
<dbReference type="GO" id="GO:0019064">
    <property type="term" value="P:fusion of virus membrane with host plasma membrane"/>
    <property type="evidence" value="ECO:0007669"/>
    <property type="project" value="UniProtKB-KW"/>
</dbReference>
<dbReference type="KEGG" id="vg:26122743"/>
<evidence type="ECO:0000256" key="12">
    <source>
        <dbReference type="ARBA" id="ARBA00023296"/>
    </source>
</evidence>
<protein>
    <recommendedName>
        <fullName evidence="15">Entry-fusion complex protein OPG086</fullName>
    </recommendedName>
</protein>
<organism evidence="16 17">
    <name type="scientific">Turkeypox virus</name>
    <dbReference type="NCBI Taxonomy" id="336486"/>
    <lineage>
        <taxon>Viruses</taxon>
        <taxon>Varidnaviria</taxon>
        <taxon>Bamfordvirae</taxon>
        <taxon>Nucleocytoviricota</taxon>
        <taxon>Pokkesviricetes</taxon>
        <taxon>Chitovirales</taxon>
        <taxon>Poxviridae</taxon>
        <taxon>Chordopoxvirinae</taxon>
        <taxon>Avipoxvirus</taxon>
        <taxon>Avipoxvirus turkeypox</taxon>
    </lineage>
</organism>
<keyword evidence="6" id="KW-0946">Virion</keyword>
<keyword evidence="17" id="KW-1185">Reference proteome</keyword>
<reference evidence="16 17" key="1">
    <citation type="journal article" date="2015" name="Infect. Genet. Evol.">
        <title>Unique genomic organization of a novel Avipoxvirus detected in turkey (Meleagris gallopavo).</title>
        <authorList>
            <person name="Banyai K."/>
            <person name="Palya V."/>
            <person name="Denes B."/>
            <person name="Glavits R."/>
            <person name="Ivanics E."/>
            <person name="Horvath B."/>
            <person name="Farkas S.L."/>
            <person name="Marton S."/>
            <person name="Balint A."/>
            <person name="Gyuranecz M."/>
            <person name="Erdelyi K."/>
            <person name="Dan A."/>
        </authorList>
    </citation>
    <scope>NUCLEOTIDE SEQUENCE [LARGE SCALE GENOMIC DNA]</scope>
    <source>
        <strain evidence="16 17">TKPV-HU1124/2011</strain>
    </source>
</reference>
<sequence>MTLFVVICVLIFLLLCYFLSFKHTNKMEMGISPIHKVPWDDNEHVFVSYIFQSRNNYTKVPMKLNYYPDKTTITLEYNNNKHSYNISSFTDIRKLIPILLLSK</sequence>
<comment type="subcellular location">
    <subcellularLocation>
        <location evidence="1">Virion membrane</location>
        <topology evidence="1">Single-pass membrane protein</topology>
    </subcellularLocation>
</comment>
<keyword evidence="16" id="KW-0648">Protein biosynthesis</keyword>
<keyword evidence="2" id="KW-1168">Fusion of virus membrane with host membrane</keyword>
<accession>A0A0M3ZPK7</accession>
<keyword evidence="8" id="KW-0426">Late protein</keyword>
<dbReference type="GO" id="GO:0055036">
    <property type="term" value="C:virion membrane"/>
    <property type="evidence" value="ECO:0007669"/>
    <property type="project" value="UniProtKB-SubCell"/>
</dbReference>
<dbReference type="Pfam" id="PF06129">
    <property type="entry name" value="Chordopox_G3"/>
    <property type="match status" value="1"/>
</dbReference>
<comment type="similarity">
    <text evidence="14">Belongs to the orthopoxvirus OPG086 family.</text>
</comment>
<keyword evidence="16" id="KW-0251">Elongation factor</keyword>
<evidence type="ECO:0000256" key="3">
    <source>
        <dbReference type="ARBA" id="ARBA00022521"/>
    </source>
</evidence>
<keyword evidence="11" id="KW-0472">Membrane</keyword>
<evidence type="ECO:0000256" key="1">
    <source>
        <dbReference type="ARBA" id="ARBA00004381"/>
    </source>
</evidence>
<evidence type="ECO:0000256" key="5">
    <source>
        <dbReference type="ARBA" id="ARBA00022692"/>
    </source>
</evidence>
<evidence type="ECO:0000256" key="8">
    <source>
        <dbReference type="ARBA" id="ARBA00022921"/>
    </source>
</evidence>
<evidence type="ECO:0000256" key="14">
    <source>
        <dbReference type="ARBA" id="ARBA00034771"/>
    </source>
</evidence>
<keyword evidence="4" id="KW-1162">Viral penetration into host cytoplasm</keyword>
<name>A0A0M3ZPK7_9POXV</name>
<evidence type="ECO:0000256" key="4">
    <source>
        <dbReference type="ARBA" id="ARBA00022595"/>
    </source>
</evidence>
<proteinExistence type="inferred from homology"/>
<dbReference type="GO" id="GO:0019031">
    <property type="term" value="C:viral envelope"/>
    <property type="evidence" value="ECO:0007669"/>
    <property type="project" value="UniProtKB-KW"/>
</dbReference>
<evidence type="ECO:0000256" key="6">
    <source>
        <dbReference type="ARBA" id="ARBA00022844"/>
    </source>
</evidence>
<evidence type="ECO:0000256" key="15">
    <source>
        <dbReference type="ARBA" id="ARBA00034891"/>
    </source>
</evidence>
<evidence type="ECO:0000256" key="13">
    <source>
        <dbReference type="ARBA" id="ARBA00034668"/>
    </source>
</evidence>
<keyword evidence="9" id="KW-0735">Signal-anchor</keyword>
<evidence type="ECO:0000256" key="2">
    <source>
        <dbReference type="ARBA" id="ARBA00022506"/>
    </source>
</evidence>
<evidence type="ECO:0000256" key="9">
    <source>
        <dbReference type="ARBA" id="ARBA00022968"/>
    </source>
</evidence>
<evidence type="ECO:0000256" key="11">
    <source>
        <dbReference type="ARBA" id="ARBA00023136"/>
    </source>
</evidence>
<keyword evidence="5" id="KW-0812">Transmembrane</keyword>
<dbReference type="GeneID" id="26122743"/>
<dbReference type="OrthoDB" id="26105at10239"/>
<keyword evidence="12" id="KW-1160">Virus entry into host cell</keyword>
<keyword evidence="7" id="KW-0261">Viral envelope protein</keyword>